<dbReference type="InterPro" id="IPR050281">
    <property type="entry name" value="Flavin_monoamine_oxidase"/>
</dbReference>
<proteinExistence type="predicted"/>
<dbReference type="Gene3D" id="3.90.660.10">
    <property type="match status" value="1"/>
</dbReference>
<reference evidence="2" key="1">
    <citation type="submission" date="2021-09" db="EMBL/GenBank/DDBJ databases">
        <authorList>
            <person name="Martin H S."/>
        </authorList>
    </citation>
    <scope>NUCLEOTIDE SEQUENCE</scope>
</reference>
<dbReference type="AlphaFoldDB" id="A0A8J2QPS9"/>
<dbReference type="SUPFAM" id="SSF51905">
    <property type="entry name" value="FAD/NAD(P)-binding domain"/>
    <property type="match status" value="1"/>
</dbReference>
<feature type="domain" description="Amine oxidase" evidence="1">
    <location>
        <begin position="77"/>
        <end position="524"/>
    </location>
</feature>
<name>A0A8J2QPS9_9NEOP</name>
<gene>
    <name evidence="2" type="ORF">DCHRY22_LOCUS7404</name>
</gene>
<dbReference type="OrthoDB" id="2219495at2759"/>
<dbReference type="EMBL" id="CAKASE010000057">
    <property type="protein sequence ID" value="CAG9566816.1"/>
    <property type="molecule type" value="Genomic_DNA"/>
</dbReference>
<evidence type="ECO:0000259" key="1">
    <source>
        <dbReference type="Pfam" id="PF01593"/>
    </source>
</evidence>
<evidence type="ECO:0000313" key="2">
    <source>
        <dbReference type="EMBL" id="CAG9566816.1"/>
    </source>
</evidence>
<dbReference type="PANTHER" id="PTHR10742">
    <property type="entry name" value="FLAVIN MONOAMINE OXIDASE"/>
    <property type="match status" value="1"/>
</dbReference>
<dbReference type="InterPro" id="IPR036188">
    <property type="entry name" value="FAD/NAD-bd_sf"/>
</dbReference>
<dbReference type="Gene3D" id="3.50.50.60">
    <property type="entry name" value="FAD/NAD(P)-binding domain"/>
    <property type="match status" value="1"/>
</dbReference>
<dbReference type="PANTHER" id="PTHR10742:SF416">
    <property type="entry name" value="SPERMINE OXIDASE"/>
    <property type="match status" value="1"/>
</dbReference>
<organism evidence="2 3">
    <name type="scientific">Danaus chrysippus</name>
    <name type="common">African queen</name>
    <dbReference type="NCBI Taxonomy" id="151541"/>
    <lineage>
        <taxon>Eukaryota</taxon>
        <taxon>Metazoa</taxon>
        <taxon>Ecdysozoa</taxon>
        <taxon>Arthropoda</taxon>
        <taxon>Hexapoda</taxon>
        <taxon>Insecta</taxon>
        <taxon>Pterygota</taxon>
        <taxon>Neoptera</taxon>
        <taxon>Endopterygota</taxon>
        <taxon>Lepidoptera</taxon>
        <taxon>Glossata</taxon>
        <taxon>Ditrysia</taxon>
        <taxon>Papilionoidea</taxon>
        <taxon>Nymphalidae</taxon>
        <taxon>Danainae</taxon>
        <taxon>Danaini</taxon>
        <taxon>Danaina</taxon>
        <taxon>Danaus</taxon>
        <taxon>Anosia</taxon>
    </lineage>
</organism>
<keyword evidence="3" id="KW-1185">Reference proteome</keyword>
<sequence length="535" mass="58979">MILLPLTYMWPRSLYVTLNCRNNKKVKRVIEISLATKWLRCLSNVVKTSGKEQCILDSCSISPSCKEPRVIIVGAGMAGLSAAHRLTQCGINNFLVLEAKERPGGRIHSCWLGDSVIEMGAEWIRGACLPNPVYTLASTDRLLQDPLARLDASKGLFCTSEGRAIDLPVTITAYHTFRQIEQQAANLFRLGCERRHGTLLNFIALRIQQELHNFPEDQRYDAARVMFGLTNILRNRCGDDLSLISADQYGSYIELPGGVVRVPLGFIGVIAPLLRGLPDNCIRYNKAVNVIRWGKGQTGKGRVLVKCCDGEEINADYVIVTMSLGCLKCQADKLFAPPLPMCKLEAICNLGYGLSDKIFLEYAEPYWACNEGNLKLAWSAEELQCRCDWTRGVCAIDELPGSKHVLCSLISGQEAAVMESMSESDVAEGLTGLLRRFTGNPCLPYPQMILRSRWALDPHFCGAYSYMGCCSNVSLQCELGTPVPGPCDPQPPIICFAGEATVPGHFATVHGARLSGVREAERIIQLTKKFDGPPR</sequence>
<protein>
    <submittedName>
        <fullName evidence="2">(African queen) hypothetical protein</fullName>
    </submittedName>
</protein>
<dbReference type="InterPro" id="IPR002937">
    <property type="entry name" value="Amino_oxidase"/>
</dbReference>
<dbReference type="Proteomes" id="UP000789524">
    <property type="component" value="Unassembled WGS sequence"/>
</dbReference>
<dbReference type="Pfam" id="PF01593">
    <property type="entry name" value="Amino_oxidase"/>
    <property type="match status" value="1"/>
</dbReference>
<comment type="caution">
    <text evidence="2">The sequence shown here is derived from an EMBL/GenBank/DDBJ whole genome shotgun (WGS) entry which is preliminary data.</text>
</comment>
<dbReference type="SUPFAM" id="SSF54373">
    <property type="entry name" value="FAD-linked reductases, C-terminal domain"/>
    <property type="match status" value="1"/>
</dbReference>
<evidence type="ECO:0000313" key="3">
    <source>
        <dbReference type="Proteomes" id="UP000789524"/>
    </source>
</evidence>
<dbReference type="GO" id="GO:0046592">
    <property type="term" value="F:polyamine oxidase activity"/>
    <property type="evidence" value="ECO:0007669"/>
    <property type="project" value="TreeGrafter"/>
</dbReference>
<accession>A0A8J2QPS9</accession>